<dbReference type="InterPro" id="IPR032675">
    <property type="entry name" value="LRR_dom_sf"/>
</dbReference>
<protein>
    <recommendedName>
        <fullName evidence="13">Protein kinase domain-containing protein</fullName>
    </recommendedName>
</protein>
<keyword evidence="5" id="KW-0677">Repeat</keyword>
<comment type="subcellular location">
    <subcellularLocation>
        <location evidence="1">Membrane</location>
    </subcellularLocation>
</comment>
<keyword evidence="7" id="KW-0067">ATP-binding</keyword>
<organism evidence="14 15">
    <name type="scientific">Solanum verrucosum</name>
    <dbReference type="NCBI Taxonomy" id="315347"/>
    <lineage>
        <taxon>Eukaryota</taxon>
        <taxon>Viridiplantae</taxon>
        <taxon>Streptophyta</taxon>
        <taxon>Embryophyta</taxon>
        <taxon>Tracheophyta</taxon>
        <taxon>Spermatophyta</taxon>
        <taxon>Magnoliopsida</taxon>
        <taxon>eudicotyledons</taxon>
        <taxon>Gunneridae</taxon>
        <taxon>Pentapetalae</taxon>
        <taxon>asterids</taxon>
        <taxon>lamiids</taxon>
        <taxon>Solanales</taxon>
        <taxon>Solanaceae</taxon>
        <taxon>Solanoideae</taxon>
        <taxon>Solaneae</taxon>
        <taxon>Solanum</taxon>
    </lineage>
</organism>
<dbReference type="Proteomes" id="UP001234989">
    <property type="component" value="Chromosome 7"/>
</dbReference>
<keyword evidence="4 12" id="KW-0732">Signal</keyword>
<evidence type="ECO:0000256" key="7">
    <source>
        <dbReference type="ARBA" id="ARBA00022840"/>
    </source>
</evidence>
<dbReference type="Gene3D" id="1.10.510.10">
    <property type="entry name" value="Transferase(Phosphotransferase) domain 1"/>
    <property type="match status" value="1"/>
</dbReference>
<name>A0AAF0RDC6_SOLVR</name>
<dbReference type="PANTHER" id="PTHR48056:SF81">
    <property type="entry name" value="RECEPTOR PROTEIN-TYROSINE KINASE CEPR1"/>
    <property type="match status" value="1"/>
</dbReference>
<dbReference type="Pfam" id="PF07714">
    <property type="entry name" value="PK_Tyr_Ser-Thr"/>
    <property type="match status" value="1"/>
</dbReference>
<feature type="signal peptide" evidence="12">
    <location>
        <begin position="1"/>
        <end position="26"/>
    </location>
</feature>
<proteinExistence type="predicted"/>
<keyword evidence="9 11" id="KW-0472">Membrane</keyword>
<feature type="transmembrane region" description="Helical" evidence="11">
    <location>
        <begin position="243"/>
        <end position="264"/>
    </location>
</feature>
<keyword evidence="10" id="KW-0325">Glycoprotein</keyword>
<dbReference type="InterPro" id="IPR000719">
    <property type="entry name" value="Prot_kinase_dom"/>
</dbReference>
<reference evidence="14" key="1">
    <citation type="submission" date="2023-08" db="EMBL/GenBank/DDBJ databases">
        <title>A de novo genome assembly of Solanum verrucosum Schlechtendal, a Mexican diploid species geographically isolated from the other diploid A-genome species in potato relatives.</title>
        <authorList>
            <person name="Hosaka K."/>
        </authorList>
    </citation>
    <scope>NUCLEOTIDE SEQUENCE</scope>
    <source>
        <tissue evidence="14">Young leaves</tissue>
    </source>
</reference>
<dbReference type="GO" id="GO:0004672">
    <property type="term" value="F:protein kinase activity"/>
    <property type="evidence" value="ECO:0007669"/>
    <property type="project" value="InterPro"/>
</dbReference>
<feature type="chain" id="PRO_5041962149" description="Protein kinase domain-containing protein" evidence="12">
    <location>
        <begin position="27"/>
        <end position="594"/>
    </location>
</feature>
<evidence type="ECO:0000256" key="9">
    <source>
        <dbReference type="ARBA" id="ARBA00023136"/>
    </source>
</evidence>
<evidence type="ECO:0000256" key="3">
    <source>
        <dbReference type="ARBA" id="ARBA00022692"/>
    </source>
</evidence>
<dbReference type="PANTHER" id="PTHR48056">
    <property type="entry name" value="LRR RECEPTOR-LIKE SERINE/THREONINE-PROTEIN KINASE-RELATED"/>
    <property type="match status" value="1"/>
</dbReference>
<dbReference type="SUPFAM" id="SSF52058">
    <property type="entry name" value="L domain-like"/>
    <property type="match status" value="1"/>
</dbReference>
<dbReference type="InterPro" id="IPR001611">
    <property type="entry name" value="Leu-rich_rpt"/>
</dbReference>
<dbReference type="FunFam" id="3.80.10.10:FF:000400">
    <property type="entry name" value="Nuclear pore complex protein NUP107"/>
    <property type="match status" value="1"/>
</dbReference>
<dbReference type="Gene3D" id="3.30.200.20">
    <property type="entry name" value="Phosphorylase Kinase, domain 1"/>
    <property type="match status" value="1"/>
</dbReference>
<dbReference type="GO" id="GO:0033612">
    <property type="term" value="F:receptor serine/threonine kinase binding"/>
    <property type="evidence" value="ECO:0007669"/>
    <property type="project" value="TreeGrafter"/>
</dbReference>
<evidence type="ECO:0000256" key="2">
    <source>
        <dbReference type="ARBA" id="ARBA00022614"/>
    </source>
</evidence>
<dbReference type="Pfam" id="PF08263">
    <property type="entry name" value="LRRNT_2"/>
    <property type="match status" value="1"/>
</dbReference>
<keyword evidence="2" id="KW-0433">Leucine-rich repeat</keyword>
<evidence type="ECO:0000256" key="5">
    <source>
        <dbReference type="ARBA" id="ARBA00022737"/>
    </source>
</evidence>
<dbReference type="FunFam" id="3.30.200.20:FF:000466">
    <property type="entry name" value="Putative LRR receptor-like serine/threonine-protein kinase"/>
    <property type="match status" value="1"/>
</dbReference>
<dbReference type="InterPro" id="IPR011009">
    <property type="entry name" value="Kinase-like_dom_sf"/>
</dbReference>
<feature type="domain" description="Protein kinase" evidence="13">
    <location>
        <begin position="319"/>
        <end position="577"/>
    </location>
</feature>
<dbReference type="SUPFAM" id="SSF56112">
    <property type="entry name" value="Protein kinase-like (PK-like)"/>
    <property type="match status" value="1"/>
</dbReference>
<evidence type="ECO:0000259" key="13">
    <source>
        <dbReference type="PROSITE" id="PS50011"/>
    </source>
</evidence>
<evidence type="ECO:0000256" key="10">
    <source>
        <dbReference type="ARBA" id="ARBA00023180"/>
    </source>
</evidence>
<dbReference type="Gene3D" id="3.80.10.10">
    <property type="entry name" value="Ribonuclease Inhibitor"/>
    <property type="match status" value="1"/>
</dbReference>
<keyword evidence="15" id="KW-1185">Reference proteome</keyword>
<keyword evidence="8 11" id="KW-1133">Transmembrane helix</keyword>
<dbReference type="EMBL" id="CP133618">
    <property type="protein sequence ID" value="WMV36469.1"/>
    <property type="molecule type" value="Genomic_DNA"/>
</dbReference>
<gene>
    <name evidence="14" type="ORF">MTR67_029854</name>
</gene>
<dbReference type="Pfam" id="PF00560">
    <property type="entry name" value="LRR_1"/>
    <property type="match status" value="2"/>
</dbReference>
<dbReference type="GO" id="GO:0050832">
    <property type="term" value="P:defense response to fungus"/>
    <property type="evidence" value="ECO:0007669"/>
    <property type="project" value="UniProtKB-ARBA"/>
</dbReference>
<evidence type="ECO:0000313" key="15">
    <source>
        <dbReference type="Proteomes" id="UP001234989"/>
    </source>
</evidence>
<evidence type="ECO:0000256" key="4">
    <source>
        <dbReference type="ARBA" id="ARBA00022729"/>
    </source>
</evidence>
<dbReference type="PROSITE" id="PS50011">
    <property type="entry name" value="PROTEIN_KINASE_DOM"/>
    <property type="match status" value="1"/>
</dbReference>
<evidence type="ECO:0000313" key="14">
    <source>
        <dbReference type="EMBL" id="WMV36469.1"/>
    </source>
</evidence>
<keyword evidence="3 11" id="KW-0812">Transmembrane</keyword>
<sequence length="594" mass="66949">MCKYNILYLVLPFFVVLCSFSLRCNAVQSDIDCLKSIKKSLEDPLNFLNSTWKFDNQTEGFICKFAGIQCWHPYETRVLSISLPEMGLKGEFPRGIKKCTSITSLDLSSNEIYGTIPSDISKLIGFIVLFDLSSNLLSGAIPSNIANCSFLNSLRLDNNKLQGPIPPGIGLLGRLKNFNVANNMLTGPVPRFINATFPPESYANNAGLCGSPLKACATKRVGFHHIMLSTVLNRRVQFACGFVTGWSLFTVLGIYLFFFGLPGVKKMLLFINKRTKVMVIDGNEWPQREEVNNDPKILKMEKIVTRMSFMELSKATLNFSQDNEIGNGMLGKVYKALVPNGWTVAIKRFHVSEDLEEEFVSEITTLGSLRHPNLVPLIGFCYERDERILVYKYMPNGNLHEWLHSTDDKARLLDFPLRVKIVLGVAKALTWLHDGENFHVVHSNISTQCILLDENFDPKLSNFWEATLAKTNDIDSNLSLFPIVECLDFTTYKKDVYRFGVVLLELLTRKESYILSCSSQNLSSSSFASPLDVDKLLLGQGFDNMVMQLLELASDCMKFIPDQRPTMQEVYQTVSAIARVHDQTGDSEIQLHLD</sequence>
<dbReference type="GO" id="GO:0016020">
    <property type="term" value="C:membrane"/>
    <property type="evidence" value="ECO:0007669"/>
    <property type="project" value="UniProtKB-SubCell"/>
</dbReference>
<dbReference type="AlphaFoldDB" id="A0AAF0RDC6"/>
<keyword evidence="6" id="KW-0547">Nucleotide-binding</keyword>
<dbReference type="InterPro" id="IPR050647">
    <property type="entry name" value="Plant_LRR-RLKs"/>
</dbReference>
<accession>A0AAF0RDC6</accession>
<dbReference type="InterPro" id="IPR001245">
    <property type="entry name" value="Ser-Thr/Tyr_kinase_cat_dom"/>
</dbReference>
<evidence type="ECO:0000256" key="11">
    <source>
        <dbReference type="SAM" id="Phobius"/>
    </source>
</evidence>
<evidence type="ECO:0000256" key="1">
    <source>
        <dbReference type="ARBA" id="ARBA00004370"/>
    </source>
</evidence>
<dbReference type="GO" id="GO:0005524">
    <property type="term" value="F:ATP binding"/>
    <property type="evidence" value="ECO:0007669"/>
    <property type="project" value="InterPro"/>
</dbReference>
<evidence type="ECO:0000256" key="12">
    <source>
        <dbReference type="SAM" id="SignalP"/>
    </source>
</evidence>
<dbReference type="InterPro" id="IPR013210">
    <property type="entry name" value="LRR_N_plant-typ"/>
</dbReference>
<evidence type="ECO:0000256" key="8">
    <source>
        <dbReference type="ARBA" id="ARBA00022989"/>
    </source>
</evidence>
<evidence type="ECO:0000256" key="6">
    <source>
        <dbReference type="ARBA" id="ARBA00022741"/>
    </source>
</evidence>